<accession>A0A519BP37</accession>
<evidence type="ECO:0000313" key="1">
    <source>
        <dbReference type="EMBL" id="RZD19036.1"/>
    </source>
</evidence>
<organism evidence="1 2">
    <name type="scientific">Candidatus Acididesulfobacter diazotrophicus</name>
    <dbReference type="NCBI Taxonomy" id="2597226"/>
    <lineage>
        <taxon>Bacteria</taxon>
        <taxon>Deltaproteobacteria</taxon>
        <taxon>Candidatus Acidulodesulfobacterales</taxon>
        <taxon>Candidatus Acididesulfobacter</taxon>
    </lineage>
</organism>
<evidence type="ECO:0000313" key="2">
    <source>
        <dbReference type="Proteomes" id="UP000319296"/>
    </source>
</evidence>
<proteinExistence type="predicted"/>
<sequence>MLNQTALDLDGVIFDYEKTFLREACKLNLNISIKHPVIYSMADRYEITQEQISLINSKIDFSDMDIFDEVRNLKYYINNIKCFITSSPIEILHKRKANLLKILDKDIPVYYAEPGDKHIVIKDLGIKYFIDDYNAVIHHIDLNCPDCKAYWLNRGYKDETLPETINKINSLAEFFE</sequence>
<name>A0A519BP37_9DELT</name>
<comment type="caution">
    <text evidence="1">The sequence shown here is derived from an EMBL/GenBank/DDBJ whole genome shotgun (WGS) entry which is preliminary data.</text>
</comment>
<dbReference type="Proteomes" id="UP000319296">
    <property type="component" value="Unassembled WGS sequence"/>
</dbReference>
<reference evidence="1 2" key="1">
    <citation type="journal article" date="2019" name="ISME J.">
        <title>Insights into ecological role of a new deltaproteobacterial order Candidatus Acidulodesulfobacterales by metagenomics and metatranscriptomics.</title>
        <authorList>
            <person name="Tan S."/>
            <person name="Liu J."/>
            <person name="Fang Y."/>
            <person name="Hedlund B.P."/>
            <person name="Lian Z.H."/>
            <person name="Huang L.Y."/>
            <person name="Li J.T."/>
            <person name="Huang L.N."/>
            <person name="Li W.J."/>
            <person name="Jiang H.C."/>
            <person name="Dong H.L."/>
            <person name="Shu W.S."/>
        </authorList>
    </citation>
    <scope>NUCLEOTIDE SEQUENCE [LARGE SCALE GENOMIC DNA]</scope>
    <source>
        <strain evidence="1">AP1</strain>
    </source>
</reference>
<dbReference type="EMBL" id="SGBB01000003">
    <property type="protein sequence ID" value="RZD19036.1"/>
    <property type="molecule type" value="Genomic_DNA"/>
</dbReference>
<protein>
    <submittedName>
        <fullName evidence="1">Uncharacterized protein</fullName>
    </submittedName>
</protein>
<gene>
    <name evidence="1" type="ORF">EVG15_02735</name>
</gene>
<dbReference type="AlphaFoldDB" id="A0A519BP37"/>